<protein>
    <submittedName>
        <fullName evidence="3">Abnormal embryogenesis protein 30 (inferred by orthology to a C. elegans protein)</fullName>
    </submittedName>
</protein>
<dbReference type="AlphaFoldDB" id="A0A0N4YWX4"/>
<organism evidence="3">
    <name type="scientific">Nippostrongylus brasiliensis</name>
    <name type="common">Rat hookworm</name>
    <dbReference type="NCBI Taxonomy" id="27835"/>
    <lineage>
        <taxon>Eukaryota</taxon>
        <taxon>Metazoa</taxon>
        <taxon>Ecdysozoa</taxon>
        <taxon>Nematoda</taxon>
        <taxon>Chromadorea</taxon>
        <taxon>Rhabditida</taxon>
        <taxon>Rhabditina</taxon>
        <taxon>Rhabditomorpha</taxon>
        <taxon>Strongyloidea</taxon>
        <taxon>Heligmosomidae</taxon>
        <taxon>Nippostrongylus</taxon>
    </lineage>
</organism>
<reference evidence="3" key="1">
    <citation type="submission" date="2017-02" db="UniProtKB">
        <authorList>
            <consortium name="WormBaseParasite"/>
        </authorList>
    </citation>
    <scope>IDENTIFICATION</scope>
</reference>
<gene>
    <name evidence="1" type="ORF">NBR_LOCUS21747</name>
</gene>
<name>A0A0N4YWX4_NIPBR</name>
<dbReference type="EMBL" id="UYSL01026794">
    <property type="protein sequence ID" value="VDL86009.1"/>
    <property type="molecule type" value="Genomic_DNA"/>
</dbReference>
<dbReference type="WBParaSite" id="NBR_0002174601-mRNA-1">
    <property type="protein sequence ID" value="NBR_0002174601-mRNA-1"/>
    <property type="gene ID" value="NBR_0002174601"/>
</dbReference>
<evidence type="ECO:0000313" key="3">
    <source>
        <dbReference type="WBParaSite" id="NBR_0002174601-mRNA-1"/>
    </source>
</evidence>
<evidence type="ECO:0000313" key="2">
    <source>
        <dbReference type="Proteomes" id="UP000271162"/>
    </source>
</evidence>
<reference evidence="1 2" key="2">
    <citation type="submission" date="2018-11" db="EMBL/GenBank/DDBJ databases">
        <authorList>
            <consortium name="Pathogen Informatics"/>
        </authorList>
    </citation>
    <scope>NUCLEOTIDE SEQUENCE [LARGE SCALE GENOMIC DNA]</scope>
</reference>
<proteinExistence type="predicted"/>
<dbReference type="Proteomes" id="UP000271162">
    <property type="component" value="Unassembled WGS sequence"/>
</dbReference>
<sequence>MFYRKLFERTNFSGLVTVLRGQLSAAARSLAFQMDQYRELVKQLHETTAYYESVMKPSSSSSGRQCEHPSTSTLRMADITANPAFEALDANSRRLILDQLHSGGIRIQAKCEEMAQAATSNLRELAQLVRWMSLLPPLLKSSKRPAQIMEQNSKWDVANLLKVIFP</sequence>
<keyword evidence="2" id="KW-1185">Reference proteome</keyword>
<dbReference type="STRING" id="27835.A0A0N4YWX4"/>
<evidence type="ECO:0000313" key="1">
    <source>
        <dbReference type="EMBL" id="VDL86009.1"/>
    </source>
</evidence>
<accession>A0A0N4YWX4</accession>